<dbReference type="RefSeq" id="WP_009074995.1">
    <property type="nucleotide sequence ID" value="NZ_JH597770.1"/>
</dbReference>
<dbReference type="SUPFAM" id="SSF56112">
    <property type="entry name" value="Protein kinase-like (PK-like)"/>
    <property type="match status" value="1"/>
</dbReference>
<sequence>MVEVKRFIFPRYSREIETELESHDLKRAYSFGSTRLGNLRVLGKGKTGVVVLVEGNMALKIRRVDSPKESLELEARLQLWAEGVAPKVFDYGRNFILMEFVPGRHLTRDESPEVLMDLLERARRLEELKIEHRELVHPWKNVLVTRERTYILDYDSASMRESAFNVNKILNAYGLHELARRYKRREMSFEEVISLILQLFRPS</sequence>
<dbReference type="InterPro" id="IPR002575">
    <property type="entry name" value="Aminoglycoside_PTrfase"/>
</dbReference>
<dbReference type="Pfam" id="PF01636">
    <property type="entry name" value="APH"/>
    <property type="match status" value="1"/>
</dbReference>
<dbReference type="eggNOG" id="arCOG01182">
    <property type="taxonomic scope" value="Archaea"/>
</dbReference>
<dbReference type="AlphaFoldDB" id="H2C8M9"/>
<feature type="domain" description="Aminoglycoside phosphotransferase" evidence="1">
    <location>
        <begin position="45"/>
        <end position="137"/>
    </location>
</feature>
<evidence type="ECO:0000313" key="3">
    <source>
        <dbReference type="Proteomes" id="UP000003980"/>
    </source>
</evidence>
<protein>
    <submittedName>
        <fullName evidence="2">Putative Ser/Thr protein kinase</fullName>
    </submittedName>
</protein>
<proteinExistence type="predicted"/>
<organism evidence="2 3">
    <name type="scientific">Metallosphaera yellowstonensis MK1</name>
    <dbReference type="NCBI Taxonomy" id="671065"/>
    <lineage>
        <taxon>Archaea</taxon>
        <taxon>Thermoproteota</taxon>
        <taxon>Thermoprotei</taxon>
        <taxon>Sulfolobales</taxon>
        <taxon>Sulfolobaceae</taxon>
        <taxon>Metallosphaera</taxon>
    </lineage>
</organism>
<gene>
    <name evidence="2" type="ORF">MetMK1DRAFT_00029440</name>
</gene>
<evidence type="ECO:0000313" key="2">
    <source>
        <dbReference type="EMBL" id="EHP68505.1"/>
    </source>
</evidence>
<name>H2C8M9_9CREN</name>
<dbReference type="HOGENOM" id="CLU_095575_0_0_2"/>
<keyword evidence="3" id="KW-1185">Reference proteome</keyword>
<keyword evidence="2" id="KW-0808">Transferase</keyword>
<dbReference type="OrthoDB" id="86092at2157"/>
<dbReference type="Proteomes" id="UP000003980">
    <property type="component" value="Unassembled WGS sequence"/>
</dbReference>
<keyword evidence="2" id="KW-0418">Kinase</keyword>
<accession>H2C8M9</accession>
<reference evidence="2 3" key="1">
    <citation type="submission" date="2012-01" db="EMBL/GenBank/DDBJ databases">
        <title>Improved High-Quality Draft sequence of Metallosphaera yellowstonensis MK1.</title>
        <authorList>
            <consortium name="US DOE Joint Genome Institute"/>
            <person name="Lucas S."/>
            <person name="Han J."/>
            <person name="Cheng J.-F."/>
            <person name="Goodwin L."/>
            <person name="Pitluck S."/>
            <person name="Peters L."/>
            <person name="Teshima H."/>
            <person name="Detter J.C."/>
            <person name="Han C."/>
            <person name="Tapia R."/>
            <person name="Land M."/>
            <person name="Hauser L."/>
            <person name="Kyrpides N."/>
            <person name="Kozubal M."/>
            <person name="Macur R.E."/>
            <person name="Jay Z."/>
            <person name="Inskeep W."/>
            <person name="Woyke T."/>
        </authorList>
    </citation>
    <scope>NUCLEOTIDE SEQUENCE [LARGE SCALE GENOMIC DNA]</scope>
    <source>
        <strain evidence="2 3">MK1</strain>
    </source>
</reference>
<dbReference type="GO" id="GO:0016301">
    <property type="term" value="F:kinase activity"/>
    <property type="evidence" value="ECO:0007669"/>
    <property type="project" value="UniProtKB-KW"/>
</dbReference>
<evidence type="ECO:0000259" key="1">
    <source>
        <dbReference type="Pfam" id="PF01636"/>
    </source>
</evidence>
<dbReference type="STRING" id="671065.MetMK1DRAFT_00029440"/>
<dbReference type="InterPro" id="IPR011009">
    <property type="entry name" value="Kinase-like_dom_sf"/>
</dbReference>
<dbReference type="EMBL" id="JH597770">
    <property type="protein sequence ID" value="EHP68505.1"/>
    <property type="molecule type" value="Genomic_DNA"/>
</dbReference>